<name>A0ABQ9T7B4_9PEZI</name>
<evidence type="ECO:0008006" key="3">
    <source>
        <dbReference type="Google" id="ProtNLM"/>
    </source>
</evidence>
<comment type="caution">
    <text evidence="1">The sequence shown here is derived from an EMBL/GenBank/DDBJ whole genome shotgun (WGS) entry which is preliminary data.</text>
</comment>
<gene>
    <name evidence="1" type="ORF">CPAR01_01627</name>
</gene>
<evidence type="ECO:0000313" key="2">
    <source>
        <dbReference type="Proteomes" id="UP001241169"/>
    </source>
</evidence>
<proteinExistence type="predicted"/>
<dbReference type="RefSeq" id="XP_060356773.1">
    <property type="nucleotide sequence ID" value="XM_060485916.1"/>
</dbReference>
<evidence type="ECO:0000313" key="1">
    <source>
        <dbReference type="EMBL" id="KAK1547660.1"/>
    </source>
</evidence>
<dbReference type="Proteomes" id="UP001241169">
    <property type="component" value="Unassembled WGS sequence"/>
</dbReference>
<accession>A0ABQ9T7B4</accession>
<keyword evidence="2" id="KW-1185">Reference proteome</keyword>
<dbReference type="EMBL" id="MOPA01000001">
    <property type="protein sequence ID" value="KAK1547660.1"/>
    <property type="molecule type" value="Genomic_DNA"/>
</dbReference>
<organism evidence="1 2">
    <name type="scientific">Colletotrichum paranaense</name>
    <dbReference type="NCBI Taxonomy" id="1914294"/>
    <lineage>
        <taxon>Eukaryota</taxon>
        <taxon>Fungi</taxon>
        <taxon>Dikarya</taxon>
        <taxon>Ascomycota</taxon>
        <taxon>Pezizomycotina</taxon>
        <taxon>Sordariomycetes</taxon>
        <taxon>Hypocreomycetidae</taxon>
        <taxon>Glomerellales</taxon>
        <taxon>Glomerellaceae</taxon>
        <taxon>Colletotrichum</taxon>
        <taxon>Colletotrichum acutatum species complex</taxon>
    </lineage>
</organism>
<sequence length="104" mass="12032">MSQNPFMDVILAIVCYHKERIEKFDNEAERDAQEKTHLTCTYSHVTCYYGYYSLQFQNGNLRKIHEQTEHFPGSFMCTFCGQPYGNALQWRACEASHGAGRGQP</sequence>
<reference evidence="1 2" key="1">
    <citation type="submission" date="2016-10" db="EMBL/GenBank/DDBJ databases">
        <title>The genome sequence of Colletotrichum fioriniae PJ7.</title>
        <authorList>
            <person name="Baroncelli R."/>
        </authorList>
    </citation>
    <scope>NUCLEOTIDE SEQUENCE [LARGE SCALE GENOMIC DNA]</scope>
    <source>
        <strain evidence="1 2">IMI 384185</strain>
    </source>
</reference>
<dbReference type="GeneID" id="85369815"/>
<protein>
    <recommendedName>
        <fullName evidence="3">C2H2-type domain-containing protein</fullName>
    </recommendedName>
</protein>